<dbReference type="eggNOG" id="KOG0891">
    <property type="taxonomic scope" value="Eukaryota"/>
</dbReference>
<keyword evidence="3 10" id="KW-0808">Transferase</keyword>
<dbReference type="SMART" id="SM01345">
    <property type="entry name" value="Rapamycin_bind"/>
    <property type="match status" value="1"/>
</dbReference>
<evidence type="ECO:0000256" key="11">
    <source>
        <dbReference type="SAM" id="MobiDB-lite"/>
    </source>
</evidence>
<evidence type="ECO:0000256" key="4">
    <source>
        <dbReference type="ARBA" id="ARBA00022737"/>
    </source>
</evidence>
<dbReference type="SMART" id="SM01343">
    <property type="entry name" value="FATC"/>
    <property type="match status" value="1"/>
</dbReference>
<dbReference type="CDD" id="cd05169">
    <property type="entry name" value="PIKKc_TOR"/>
    <property type="match status" value="1"/>
</dbReference>
<gene>
    <name evidence="15" type="primary">KNAG0G00270</name>
    <name evidence="15" type="ordered locus">KNAG_0G00270</name>
</gene>
<dbReference type="InterPro" id="IPR024585">
    <property type="entry name" value="mTOR_dom"/>
</dbReference>
<evidence type="ECO:0000313" key="16">
    <source>
        <dbReference type="Proteomes" id="UP000006310"/>
    </source>
</evidence>
<name>J7R898_HUIN7</name>
<dbReference type="InterPro" id="IPR014009">
    <property type="entry name" value="PIK_FAT"/>
</dbReference>
<feature type="domain" description="FAT" evidence="13">
    <location>
        <begin position="1331"/>
        <end position="1902"/>
    </location>
</feature>
<dbReference type="InterPro" id="IPR011989">
    <property type="entry name" value="ARM-like"/>
</dbReference>
<dbReference type="InterPro" id="IPR009076">
    <property type="entry name" value="FRB_dom"/>
</dbReference>
<dbReference type="OrthoDB" id="381190at2759"/>
<keyword evidence="16" id="KW-1185">Reference proteome</keyword>
<dbReference type="GO" id="GO:1905356">
    <property type="term" value="P:regulation of snRNA pseudouridine synthesis"/>
    <property type="evidence" value="ECO:0007669"/>
    <property type="project" value="EnsemblFungi"/>
</dbReference>
<keyword evidence="4" id="KW-0677">Repeat</keyword>
<dbReference type="GO" id="GO:0035025">
    <property type="term" value="P:positive regulation of Rho protein signal transduction"/>
    <property type="evidence" value="ECO:0007669"/>
    <property type="project" value="EnsemblFungi"/>
</dbReference>
<dbReference type="GO" id="GO:0004674">
    <property type="term" value="F:protein serine/threonine kinase activity"/>
    <property type="evidence" value="ECO:0007669"/>
    <property type="project" value="UniProtKB-KW"/>
</dbReference>
<evidence type="ECO:0000256" key="7">
    <source>
        <dbReference type="ARBA" id="ARBA00022840"/>
    </source>
</evidence>
<dbReference type="SUPFAM" id="SSF48371">
    <property type="entry name" value="ARM repeat"/>
    <property type="match status" value="2"/>
</dbReference>
<dbReference type="GO" id="GO:0044877">
    <property type="term" value="F:protein-containing complex binding"/>
    <property type="evidence" value="ECO:0007669"/>
    <property type="project" value="InterPro"/>
</dbReference>
<dbReference type="InterPro" id="IPR003151">
    <property type="entry name" value="PIK-rel_kinase_FAT"/>
</dbReference>
<proteinExistence type="inferred from homology"/>
<evidence type="ECO:0000256" key="8">
    <source>
        <dbReference type="ARBA" id="ARBA00047899"/>
    </source>
</evidence>
<evidence type="ECO:0000259" key="13">
    <source>
        <dbReference type="PROSITE" id="PS51189"/>
    </source>
</evidence>
<accession>J7R898</accession>
<dbReference type="FunFam" id="1.10.1070.11:FF:000029">
    <property type="entry name" value="Serine/threonine-protein kinase TOR"/>
    <property type="match status" value="1"/>
</dbReference>
<dbReference type="InterPro" id="IPR011009">
    <property type="entry name" value="Kinase-like_dom_sf"/>
</dbReference>
<dbReference type="GO" id="GO:0106310">
    <property type="term" value="F:protein serine kinase activity"/>
    <property type="evidence" value="ECO:0007669"/>
    <property type="project" value="RHEA"/>
</dbReference>
<dbReference type="GeneID" id="34526809"/>
<dbReference type="FunFam" id="1.20.120.150:FF:000001">
    <property type="entry name" value="Serine/threonine-protein kinase TOR"/>
    <property type="match status" value="1"/>
</dbReference>
<sequence>MLSLRKKVELKTPHARKQHMQSTSHLEDGNSSGSEPATNSASLVDTRIISATGGQDQKVFNDLDQNTFTDIDNTFSVFTVIFEQLKSPNAEEKKIAYNELEASLLSISRELSAEQFQRFSNTLNNKIFELMHGSTPNEKIGGILAVDVLISLYSHTDELPNQTARLANYLRMLIPTSDIEVMRLAAETLGKLAVPGSTLTSDFVELEAKTSLEWLSSLPENNTSVKQEYKKHAALLILSALGENSPYLLYPFVDSILENIWRALRDNKLVIRVDAANLLGKCLNVLKQRNIDNSNEQWVSRLYGGCIQGLQMNTIESIHATLLVYRELLSLDTDKFLKAKITDVFQNCMLLKDHKVDVIRLEVYRILPLLASFDRDRFVEKYLDVIMAHYLSTLKSMHITSSIGSDKASIFVSMGEIAARTGPKIEVYIDPILENVRDGFKSKFKVRKHYEKELFFCVSQLSVAVGPALAKYLTKDILNYIFSCILSDYMEEALSTIMEKIPALKPIISKRLLTLLSYYLSGAKFDHYKIEKAQSPFSLDKARNWRTRHVFNKNDEPKDETKDVRLVAQALRMINKLQYGGPLKHFACFVTIAYIEFENPVVRKLAALTTCELFSRDTKSYTIGVKELRAVSETLTKLLMIAITDPVADIRLQTIQHLSGCFDAQLCQPDNLRLISLALKDEMFSIQKETLLLLGRLSRLNSMYLVPALRRTLLELLTELEHATWPRKKEECIVLMQLVISSNEDVSRPYLKPILDMLLTKTKDSFSTVSCTAIQAIGELSVVAGNDMQPYLNQLMSLIIDIFQDQPHSFKTKVALKTLGQLASSCGYVIRPLLDYPELLGILLRLLKPDNDFDTRRETLRLLGILGALDPYKHREVEVTSRSKTTAGQTTPFMDIALLMQGMSPSNENYCPKVVLHSLTNILDDNSYATHHTAVVQSMMHILQNMGLRGVSFLSEVVPAITSVMKTCPPSFLEFYFQQIIVLVSLSQEHINTEVISIFEVIKEFFPIVNLQNTITSTIEAISKAIGPDFRVYMPSILTSFLTVLESDKSIKKQSSIRILKCLVIFGANLENYSHLILPTIIRIAEFSSGTLKRMAIVTIGKLAKTIDISEFSSRIVQSLIRSLNTGEKEVNKAIMNTLCLLLLQMNTDFIIYIPILNKTLVRNRVQHSVYDQLTNRLLNNEGLPSSIIFDKEADIEENDLSDKYGEMKKLPINQEVLCATWDCTQVRTQEDWQEWFRRLSIQLLRESPSQSIRACSNLISISYPLAKELFNISFSSCWRELSTENQDSLVQSLCSALSAAATPPEINQTLLKLIEYMDHDDNALPIPIHKLGEYAQNCNAYAKALRYKEMEYQQGSDDSIIESLININNRLHQTDAAIGILKEAQKNHDLQLKETWYEKLERWEDALNSYNEREAAGEKSPEIIAGKVKSLYALGEWDRLSEIVTTRWNDSSNELRQQIAPLAAGTAWVLGHWDSINKYVDVLTPLSQNREFFETVISIHETDFSDATERFTNLRNLLITNLSGLTNESYSRTYNIIVKAQVISELEEIVKYKSLPYNSEKRKVMKDTWNKRILGIQRNVDIWHGVLLVRSLVSEPKDDLDIWIEFANLCRKSNRMGLAKKVLNSLMEDGLDPAHKNSALAPPSVIYAHLKYLWTYGSQAEALDRLTQFTSRLVFDLGLDSQHVIVPNISGKSKFCPSKVNEYSDLLSKCFVKQGEWMVALDPNWRIKNPDTILSSYLLATHFNKSSYKAWHKWALANFEVISITLSNSKEKSLPLSGAHGMNSSSLNNEYKEELIKRHVVPAIKGFFHSIALSESSSLQDALRLLTLWFTFGGIPHATQAMSQGFSLIQLGTWLEVLPQLISHIHQSDQIVSRSLLSLLSELGKAHPQAVVYPLTVAIKSESVSRRKAAQSIIDKMRVHSAQLVEQAELVSHELIRVAVSWHEQWYGGLEDASREFFGEQNIGKTFAILQPLHEMIKKGPETLRETSFLNSFGRDLNIAEEWMDNYKKTEDVSNLNQAWDIYYSIFRKISKLLPQLQTLELQHVSPKLLAAKDFQLVIPGTYAVGKELVTISRFEPKFTVISSKQRPRKFTIKGSDGKNYQYALKGHEDIRQDSLVMQLFGLVNTLLQGDTESFRRHLDIQQFPAIPLSPRSGLLGWVSNSDTFHVLIKEHRDANKVPLNIEHWVMLQMAPDYDNLALLQKIEVFQYSMENTKGDDLSQVLWLRSKSSESWLERRTTYTRSLAVMSMVGYILGLGDRHPSNLMLDRTTGKVVHIDFGDCFETTILREKFPEKVPFRLTRMLREAMEVSGIEGSFRITCEHVMRVLRENKESLMAILEAFAFDPLIYWGIDLPTEKMMEEIGVDHQPINPNDLIKSGAISSEEALDLEELREQDIRNARAALVLKRIDNKLVGNDFAGYEELDVPKQVDKLIQQAVSIENLCQHYIGWCPFW</sequence>
<dbReference type="GO" id="GO:0038202">
    <property type="term" value="P:TORC1 signaling"/>
    <property type="evidence" value="ECO:0007669"/>
    <property type="project" value="TreeGrafter"/>
</dbReference>
<dbReference type="PROSITE" id="PS50290">
    <property type="entry name" value="PI3_4_KINASE_3"/>
    <property type="match status" value="1"/>
</dbReference>
<dbReference type="PROSITE" id="PS51189">
    <property type="entry name" value="FAT"/>
    <property type="match status" value="1"/>
</dbReference>
<dbReference type="InterPro" id="IPR003152">
    <property type="entry name" value="FATC_dom"/>
</dbReference>
<dbReference type="Gene3D" id="1.20.120.150">
    <property type="entry name" value="FKBP12-rapamycin binding domain"/>
    <property type="match status" value="1"/>
</dbReference>
<feature type="compositionally biased region" description="Basic and acidic residues" evidence="11">
    <location>
        <begin position="1"/>
        <end position="12"/>
    </location>
</feature>
<feature type="region of interest" description="Disordered" evidence="11">
    <location>
        <begin position="1"/>
        <end position="41"/>
    </location>
</feature>
<dbReference type="InterPro" id="IPR050517">
    <property type="entry name" value="DDR_Repair_Kinase"/>
</dbReference>
<keyword evidence="7 10" id="KW-0067">ATP-binding</keyword>
<dbReference type="GO" id="GO:0031931">
    <property type="term" value="C:TORC1 complex"/>
    <property type="evidence" value="ECO:0007669"/>
    <property type="project" value="EnsemblFungi"/>
</dbReference>
<dbReference type="Proteomes" id="UP000006310">
    <property type="component" value="Chromosome 7"/>
</dbReference>
<evidence type="ECO:0000259" key="12">
    <source>
        <dbReference type="PROSITE" id="PS50290"/>
    </source>
</evidence>
<dbReference type="Pfam" id="PF11865">
    <property type="entry name" value="mTOR_dom"/>
    <property type="match status" value="1"/>
</dbReference>
<feature type="domain" description="PI3K/PI4K catalytic" evidence="12">
    <location>
        <begin position="2076"/>
        <end position="2391"/>
    </location>
</feature>
<dbReference type="Pfam" id="PF23593">
    <property type="entry name" value="HEAT_ATR"/>
    <property type="match status" value="1"/>
</dbReference>
<protein>
    <recommendedName>
        <fullName evidence="10">Serine/threonine-protein kinase TOR</fullName>
        <ecNumber evidence="10">2.7.11.1</ecNumber>
    </recommendedName>
</protein>
<dbReference type="GO" id="GO:0016242">
    <property type="term" value="P:negative regulation of macroautophagy"/>
    <property type="evidence" value="ECO:0007669"/>
    <property type="project" value="TreeGrafter"/>
</dbReference>
<dbReference type="InterPro" id="IPR016024">
    <property type="entry name" value="ARM-type_fold"/>
</dbReference>
<organism evidence="15 16">
    <name type="scientific">Huiozyma naganishii (strain ATCC MYA-139 / BCRC 22969 / CBS 8797 / KCTC 17520 / NBRC 10181 / NCYC 3082 / Yp74L-3)</name>
    <name type="common">Yeast</name>
    <name type="synonym">Kazachstania naganishii</name>
    <dbReference type="NCBI Taxonomy" id="1071383"/>
    <lineage>
        <taxon>Eukaryota</taxon>
        <taxon>Fungi</taxon>
        <taxon>Dikarya</taxon>
        <taxon>Ascomycota</taxon>
        <taxon>Saccharomycotina</taxon>
        <taxon>Saccharomycetes</taxon>
        <taxon>Saccharomycetales</taxon>
        <taxon>Saccharomycetaceae</taxon>
        <taxon>Huiozyma</taxon>
    </lineage>
</organism>
<dbReference type="PROSITE" id="PS00915">
    <property type="entry name" value="PI3_4_KINASE_1"/>
    <property type="match status" value="1"/>
</dbReference>
<dbReference type="InterPro" id="IPR057564">
    <property type="entry name" value="HEAT_ATR"/>
</dbReference>
<dbReference type="GO" id="GO:0005524">
    <property type="term" value="F:ATP binding"/>
    <property type="evidence" value="ECO:0007669"/>
    <property type="project" value="UniProtKB-KW"/>
</dbReference>
<dbReference type="GO" id="GO:0006995">
    <property type="term" value="P:cellular response to nitrogen starvation"/>
    <property type="evidence" value="ECO:0007669"/>
    <property type="project" value="EnsemblFungi"/>
</dbReference>
<evidence type="ECO:0000256" key="1">
    <source>
        <dbReference type="ARBA" id="ARBA00011031"/>
    </source>
</evidence>
<dbReference type="SUPFAM" id="SSF47212">
    <property type="entry name" value="FKBP12-rapamycin-binding domain of FKBP-rapamycin-associated protein (FRAP)"/>
    <property type="match status" value="1"/>
</dbReference>
<dbReference type="HOGENOM" id="CLU_000178_7_1_1"/>
<dbReference type="PANTHER" id="PTHR11139:SF9">
    <property type="entry name" value="SERINE_THREONINE-PROTEIN KINASE MTOR"/>
    <property type="match status" value="1"/>
</dbReference>
<dbReference type="InterPro" id="IPR036940">
    <property type="entry name" value="PI3/4_kinase_cat_sf"/>
</dbReference>
<dbReference type="GO" id="GO:0000329">
    <property type="term" value="C:fungal-type vacuole membrane"/>
    <property type="evidence" value="ECO:0007669"/>
    <property type="project" value="EnsemblFungi"/>
</dbReference>
<dbReference type="GO" id="GO:0030950">
    <property type="term" value="P:establishment or maintenance of actin cytoskeleton polarity"/>
    <property type="evidence" value="ECO:0007669"/>
    <property type="project" value="EnsemblFungi"/>
</dbReference>
<evidence type="ECO:0000256" key="5">
    <source>
        <dbReference type="ARBA" id="ARBA00022741"/>
    </source>
</evidence>
<keyword evidence="6 10" id="KW-0418">Kinase</keyword>
<dbReference type="EMBL" id="HE978320">
    <property type="protein sequence ID" value="CCK71085.1"/>
    <property type="molecule type" value="Genomic_DNA"/>
</dbReference>
<evidence type="ECO:0000256" key="10">
    <source>
        <dbReference type="RuleBase" id="RU364109"/>
    </source>
</evidence>
<dbReference type="EC" id="2.7.11.1" evidence="10"/>
<dbReference type="KEGG" id="kng:KNAG_0G00270"/>
<dbReference type="PANTHER" id="PTHR11139">
    <property type="entry name" value="ATAXIA TELANGIECTASIA MUTATED ATM -RELATED"/>
    <property type="match status" value="1"/>
</dbReference>
<comment type="catalytic activity">
    <reaction evidence="8 10">
        <text>L-threonyl-[protein] + ATP = O-phospho-L-threonyl-[protein] + ADP + H(+)</text>
        <dbReference type="Rhea" id="RHEA:46608"/>
        <dbReference type="Rhea" id="RHEA-COMP:11060"/>
        <dbReference type="Rhea" id="RHEA-COMP:11605"/>
        <dbReference type="ChEBI" id="CHEBI:15378"/>
        <dbReference type="ChEBI" id="CHEBI:30013"/>
        <dbReference type="ChEBI" id="CHEBI:30616"/>
        <dbReference type="ChEBI" id="CHEBI:61977"/>
        <dbReference type="ChEBI" id="CHEBI:456216"/>
        <dbReference type="EC" id="2.7.11.1"/>
    </reaction>
</comment>
<dbReference type="GO" id="GO:0005886">
    <property type="term" value="C:plasma membrane"/>
    <property type="evidence" value="ECO:0007669"/>
    <property type="project" value="EnsemblFungi"/>
</dbReference>
<dbReference type="Pfam" id="PF00454">
    <property type="entry name" value="PI3_PI4_kinase"/>
    <property type="match status" value="1"/>
</dbReference>
<dbReference type="PROSITE" id="PS51190">
    <property type="entry name" value="FATC"/>
    <property type="match status" value="1"/>
</dbReference>
<feature type="domain" description="FATC" evidence="14">
    <location>
        <begin position="2421"/>
        <end position="2453"/>
    </location>
</feature>
<dbReference type="GO" id="GO:0045807">
    <property type="term" value="P:positive regulation of endocytosis"/>
    <property type="evidence" value="ECO:0007669"/>
    <property type="project" value="EnsemblFungi"/>
</dbReference>
<dbReference type="Gene3D" id="1.10.1070.11">
    <property type="entry name" value="Phosphatidylinositol 3-/4-kinase, catalytic domain"/>
    <property type="match status" value="1"/>
</dbReference>
<evidence type="ECO:0000256" key="9">
    <source>
        <dbReference type="ARBA" id="ARBA00048679"/>
    </source>
</evidence>
<dbReference type="InterPro" id="IPR036738">
    <property type="entry name" value="FRB_sf"/>
</dbReference>
<dbReference type="SMART" id="SM00146">
    <property type="entry name" value="PI3Kc"/>
    <property type="match status" value="1"/>
</dbReference>
<dbReference type="OMA" id="MWLRFVS"/>
<feature type="compositionally biased region" description="Polar residues" evidence="11">
    <location>
        <begin position="20"/>
        <end position="41"/>
    </location>
</feature>
<dbReference type="InterPro" id="IPR018936">
    <property type="entry name" value="PI3/4_kinase_CS"/>
</dbReference>
<comment type="similarity">
    <text evidence="1 10">Belongs to the PI3/PI4-kinase family.</text>
</comment>
<dbReference type="InterPro" id="IPR026683">
    <property type="entry name" value="TOR_cat"/>
</dbReference>
<evidence type="ECO:0000256" key="2">
    <source>
        <dbReference type="ARBA" id="ARBA00022527"/>
    </source>
</evidence>
<dbReference type="SUPFAM" id="SSF56112">
    <property type="entry name" value="Protein kinase-like (PK-like)"/>
    <property type="match status" value="1"/>
</dbReference>
<dbReference type="STRING" id="1071383.J7R898"/>
<dbReference type="RefSeq" id="XP_022465331.1">
    <property type="nucleotide sequence ID" value="XM_022608879.1"/>
</dbReference>
<dbReference type="PROSITE" id="PS00916">
    <property type="entry name" value="PI3_4_KINASE_2"/>
    <property type="match status" value="1"/>
</dbReference>
<dbReference type="GO" id="GO:0005634">
    <property type="term" value="C:nucleus"/>
    <property type="evidence" value="ECO:0007669"/>
    <property type="project" value="TreeGrafter"/>
</dbReference>
<keyword evidence="2 10" id="KW-0723">Serine/threonine-protein kinase</keyword>
<reference evidence="15 16" key="1">
    <citation type="journal article" date="2011" name="Proc. Natl. Acad. Sci. U.S.A.">
        <title>Evolutionary erosion of yeast sex chromosomes by mating-type switching accidents.</title>
        <authorList>
            <person name="Gordon J.L."/>
            <person name="Armisen D."/>
            <person name="Proux-Wera E."/>
            <person name="Oheigeartaigh S.S."/>
            <person name="Byrne K.P."/>
            <person name="Wolfe K.H."/>
        </authorList>
    </citation>
    <scope>NUCLEOTIDE SEQUENCE [LARGE SCALE GENOMIC DNA]</scope>
    <source>
        <strain evidence="16">ATCC MYA-139 / BCRC 22969 / CBS 8797 / CCRC 22969 / KCTC 17520 / NBRC 10181 / NCYC 3082</strain>
    </source>
</reference>
<evidence type="ECO:0000259" key="14">
    <source>
        <dbReference type="PROSITE" id="PS51190"/>
    </source>
</evidence>
<dbReference type="Pfam" id="PF08771">
    <property type="entry name" value="FRB_dom"/>
    <property type="match status" value="1"/>
</dbReference>
<dbReference type="GO" id="GO:0031932">
    <property type="term" value="C:TORC2 complex"/>
    <property type="evidence" value="ECO:0007669"/>
    <property type="project" value="EnsemblFungi"/>
</dbReference>
<comment type="catalytic activity">
    <reaction evidence="9">
        <text>L-seryl-[protein] + ATP = O-phospho-L-seryl-[protein] + ADP + H(+)</text>
        <dbReference type="Rhea" id="RHEA:17989"/>
        <dbReference type="Rhea" id="RHEA-COMP:9863"/>
        <dbReference type="Rhea" id="RHEA-COMP:11604"/>
        <dbReference type="ChEBI" id="CHEBI:15378"/>
        <dbReference type="ChEBI" id="CHEBI:29999"/>
        <dbReference type="ChEBI" id="CHEBI:30616"/>
        <dbReference type="ChEBI" id="CHEBI:83421"/>
        <dbReference type="ChEBI" id="CHEBI:456216"/>
        <dbReference type="EC" id="2.7.11.1"/>
    </reaction>
</comment>
<reference evidence="16" key="2">
    <citation type="submission" date="2012-08" db="EMBL/GenBank/DDBJ databases">
        <title>Genome sequence of Kazachstania naganishii.</title>
        <authorList>
            <person name="Gordon J.L."/>
            <person name="Armisen D."/>
            <person name="Proux-Wera E."/>
            <person name="OhEigeartaigh S.S."/>
            <person name="Byrne K.P."/>
            <person name="Wolfe K.H."/>
        </authorList>
    </citation>
    <scope>NUCLEOTIDE SEQUENCE [LARGE SCALE GENOMIC DNA]</scope>
    <source>
        <strain evidence="16">ATCC MYA-139 / BCRC 22969 / CBS 8797 / CCRC 22969 / KCTC 17520 / NBRC 10181 / NCYC 3082</strain>
    </source>
</reference>
<dbReference type="InterPro" id="IPR000403">
    <property type="entry name" value="PI3/4_kinase_cat_dom"/>
</dbReference>
<dbReference type="SMART" id="SM01346">
    <property type="entry name" value="DUF3385"/>
    <property type="match status" value="1"/>
</dbReference>
<dbReference type="Gene3D" id="1.25.10.10">
    <property type="entry name" value="Leucine-rich Repeat Variant"/>
    <property type="match status" value="3"/>
</dbReference>
<dbReference type="GO" id="GO:0042254">
    <property type="term" value="P:ribosome biogenesis"/>
    <property type="evidence" value="ECO:0007669"/>
    <property type="project" value="EnsemblFungi"/>
</dbReference>
<evidence type="ECO:0000256" key="6">
    <source>
        <dbReference type="ARBA" id="ARBA00022777"/>
    </source>
</evidence>
<evidence type="ECO:0000256" key="3">
    <source>
        <dbReference type="ARBA" id="ARBA00022679"/>
    </source>
</evidence>
<dbReference type="Pfam" id="PF02260">
    <property type="entry name" value="FATC"/>
    <property type="match status" value="1"/>
</dbReference>
<keyword evidence="5 10" id="KW-0547">Nucleotide-binding</keyword>
<evidence type="ECO:0000313" key="15">
    <source>
        <dbReference type="EMBL" id="CCK71085.1"/>
    </source>
</evidence>
<dbReference type="Pfam" id="PF02259">
    <property type="entry name" value="FAT"/>
    <property type="match status" value="1"/>
</dbReference>